<accession>A0A4R2RIW6</accession>
<evidence type="ECO:0000313" key="2">
    <source>
        <dbReference type="Proteomes" id="UP000295050"/>
    </source>
</evidence>
<gene>
    <name evidence="1" type="ORF">EV663_101236</name>
</gene>
<dbReference type="Proteomes" id="UP000295050">
    <property type="component" value="Unassembled WGS sequence"/>
</dbReference>
<evidence type="ECO:0008006" key="3">
    <source>
        <dbReference type="Google" id="ProtNLM"/>
    </source>
</evidence>
<name>A0A4R2RIW6_9RHOB</name>
<dbReference type="OrthoDB" id="7666974at2"/>
<keyword evidence="2" id="KW-1185">Reference proteome</keyword>
<dbReference type="CDD" id="cd02440">
    <property type="entry name" value="AdoMet_MTases"/>
    <property type="match status" value="1"/>
</dbReference>
<sequence>MALQHDIEQALSEPEITGLDVSVLEQGDLLNIVLQRSEVLFDVPRAGQVIRAWREGDEGPIRAQVDRLGGDIARRAAAVIWREFQALRPDLDQIRPKRIADIGAGYAFFDLFAARAYGARLLLIDLESNEARHFGFQKEGAAYSSLAVARRFLECNGVAADDIRTLNPRDADPLAAGEVDLAVSFLSCGFHYPVDTYLAFFEQAVKPGGAVIVDLRDRAAAEQAEALAALGHLRDLSAPDKARRVMLIRGSA</sequence>
<organism evidence="1 2">
    <name type="scientific">Rhodovulum bhavnagarense</name>
    <dbReference type="NCBI Taxonomy" id="992286"/>
    <lineage>
        <taxon>Bacteria</taxon>
        <taxon>Pseudomonadati</taxon>
        <taxon>Pseudomonadota</taxon>
        <taxon>Alphaproteobacteria</taxon>
        <taxon>Rhodobacterales</taxon>
        <taxon>Paracoccaceae</taxon>
        <taxon>Rhodovulum</taxon>
    </lineage>
</organism>
<protein>
    <recommendedName>
        <fullName evidence="3">Methyltransferase family protein</fullName>
    </recommendedName>
</protein>
<dbReference type="InterPro" id="IPR029063">
    <property type="entry name" value="SAM-dependent_MTases_sf"/>
</dbReference>
<dbReference type="AlphaFoldDB" id="A0A4R2RIW6"/>
<proteinExistence type="predicted"/>
<dbReference type="RefSeq" id="WP_132949933.1">
    <property type="nucleotide sequence ID" value="NZ_SLXU01000001.1"/>
</dbReference>
<dbReference type="Gene3D" id="3.40.50.150">
    <property type="entry name" value="Vaccinia Virus protein VP39"/>
    <property type="match status" value="1"/>
</dbReference>
<evidence type="ECO:0000313" key="1">
    <source>
        <dbReference type="EMBL" id="TCP62973.1"/>
    </source>
</evidence>
<dbReference type="EMBL" id="SLXU01000001">
    <property type="protein sequence ID" value="TCP62973.1"/>
    <property type="molecule type" value="Genomic_DNA"/>
</dbReference>
<dbReference type="SUPFAM" id="SSF53335">
    <property type="entry name" value="S-adenosyl-L-methionine-dependent methyltransferases"/>
    <property type="match status" value="1"/>
</dbReference>
<comment type="caution">
    <text evidence="1">The sequence shown here is derived from an EMBL/GenBank/DDBJ whole genome shotgun (WGS) entry which is preliminary data.</text>
</comment>
<reference evidence="1 2" key="1">
    <citation type="submission" date="2019-03" db="EMBL/GenBank/DDBJ databases">
        <title>Genomic Encyclopedia of Type Strains, Phase IV (KMG-IV): sequencing the most valuable type-strain genomes for metagenomic binning, comparative biology and taxonomic classification.</title>
        <authorList>
            <person name="Goeker M."/>
        </authorList>
    </citation>
    <scope>NUCLEOTIDE SEQUENCE [LARGE SCALE GENOMIC DNA]</scope>
    <source>
        <strain evidence="1 2">DSM 24766</strain>
    </source>
</reference>